<proteinExistence type="inferred from homology"/>
<dbReference type="CDD" id="cd08999">
    <property type="entry name" value="GH43_ABN-like"/>
    <property type="match status" value="1"/>
</dbReference>
<organism evidence="8 9">
    <name type="scientific">Septoria linicola</name>
    <dbReference type="NCBI Taxonomy" id="215465"/>
    <lineage>
        <taxon>Eukaryota</taxon>
        <taxon>Fungi</taxon>
        <taxon>Dikarya</taxon>
        <taxon>Ascomycota</taxon>
        <taxon>Pezizomycotina</taxon>
        <taxon>Dothideomycetes</taxon>
        <taxon>Dothideomycetidae</taxon>
        <taxon>Mycosphaerellales</taxon>
        <taxon>Mycosphaerellaceae</taxon>
        <taxon>Septoria</taxon>
    </lineage>
</organism>
<dbReference type="Proteomes" id="UP001056384">
    <property type="component" value="Chromosome 3"/>
</dbReference>
<keyword evidence="7" id="KW-0732">Signal</keyword>
<reference evidence="8" key="1">
    <citation type="submission" date="2022-06" db="EMBL/GenBank/DDBJ databases">
        <title>Complete genome sequences of two strains of the flax pathogen Septoria linicola.</title>
        <authorList>
            <person name="Lapalu N."/>
            <person name="Simon A."/>
            <person name="Demenou B."/>
            <person name="Paumier D."/>
            <person name="Guillot M.-P."/>
            <person name="Gout L."/>
            <person name="Valade R."/>
        </authorList>
    </citation>
    <scope>NUCLEOTIDE SEQUENCE</scope>
    <source>
        <strain evidence="8">SE15195</strain>
    </source>
</reference>
<evidence type="ECO:0000256" key="5">
    <source>
        <dbReference type="PIRSR" id="PIRSR606710-2"/>
    </source>
</evidence>
<accession>A0A9Q9EIZ6</accession>
<dbReference type="PANTHER" id="PTHR42812:SF5">
    <property type="entry name" value="ENDO-ARABINASE"/>
    <property type="match status" value="1"/>
</dbReference>
<keyword evidence="3 6" id="KW-0326">Glycosidase</keyword>
<protein>
    <submittedName>
        <fullName evidence="8">Glycoside hydrolase, family 43</fullName>
    </submittedName>
</protein>
<feature type="active site" description="Proton acceptor" evidence="4">
    <location>
        <position position="50"/>
    </location>
</feature>
<dbReference type="Gene3D" id="2.115.10.20">
    <property type="entry name" value="Glycosyl hydrolase domain, family 43"/>
    <property type="match status" value="1"/>
</dbReference>
<dbReference type="AlphaFoldDB" id="A0A9Q9EIZ6"/>
<dbReference type="SUPFAM" id="SSF75005">
    <property type="entry name" value="Arabinanase/levansucrase/invertase"/>
    <property type="match status" value="1"/>
</dbReference>
<keyword evidence="9" id="KW-1185">Reference proteome</keyword>
<dbReference type="GO" id="GO:0004553">
    <property type="term" value="F:hydrolase activity, hydrolyzing O-glycosyl compounds"/>
    <property type="evidence" value="ECO:0007669"/>
    <property type="project" value="InterPro"/>
</dbReference>
<dbReference type="InterPro" id="IPR023296">
    <property type="entry name" value="Glyco_hydro_beta-prop_sf"/>
</dbReference>
<feature type="signal peptide" evidence="7">
    <location>
        <begin position="1"/>
        <end position="19"/>
    </location>
</feature>
<dbReference type="InterPro" id="IPR006710">
    <property type="entry name" value="Glyco_hydro_43"/>
</dbReference>
<name>A0A9Q9EIZ6_9PEZI</name>
<dbReference type="Pfam" id="PF04616">
    <property type="entry name" value="Glyco_hydro_43"/>
    <property type="match status" value="1"/>
</dbReference>
<evidence type="ECO:0000313" key="8">
    <source>
        <dbReference type="EMBL" id="USW51644.1"/>
    </source>
</evidence>
<gene>
    <name evidence="8" type="ORF">Slin15195_G049630</name>
</gene>
<evidence type="ECO:0000256" key="3">
    <source>
        <dbReference type="ARBA" id="ARBA00023295"/>
    </source>
</evidence>
<evidence type="ECO:0000256" key="6">
    <source>
        <dbReference type="RuleBase" id="RU361187"/>
    </source>
</evidence>
<evidence type="ECO:0000256" key="1">
    <source>
        <dbReference type="ARBA" id="ARBA00009865"/>
    </source>
</evidence>
<evidence type="ECO:0000256" key="2">
    <source>
        <dbReference type="ARBA" id="ARBA00022801"/>
    </source>
</evidence>
<evidence type="ECO:0000256" key="7">
    <source>
        <dbReference type="SAM" id="SignalP"/>
    </source>
</evidence>
<keyword evidence="2 6" id="KW-0378">Hydrolase</keyword>
<evidence type="ECO:0000313" key="9">
    <source>
        <dbReference type="Proteomes" id="UP001056384"/>
    </source>
</evidence>
<evidence type="ECO:0000256" key="4">
    <source>
        <dbReference type="PIRSR" id="PIRSR606710-1"/>
    </source>
</evidence>
<dbReference type="InterPro" id="IPR051795">
    <property type="entry name" value="Glycosyl_Hydrlase_43"/>
</dbReference>
<feature type="active site" description="Proton donor" evidence="4">
    <location>
        <position position="244"/>
    </location>
</feature>
<feature type="chain" id="PRO_5040107313" evidence="7">
    <location>
        <begin position="20"/>
        <end position="339"/>
    </location>
</feature>
<sequence>MLTITLSIVFLGLISAASCRPIFRHDVYTKNLVKRDSISGPKINGANFPDPGLIFVDKWYAFATRTIGSSIHIQVATSLDFDEWSLHYNSDGTQYNVLQNLPAWAVQDVPNTWAPDVNQLDDGSFVMYFSASTIEDTTKHCVGAAVSDNVLGPYTPTSDEPLFCPLSEGGAIDAAGYNDDGQRYIVYKVDGNSLGHGGACNNQVEPIVPTPLKLQPVASDGYTLQGDATILLDHVGATDDGILEAPVVVKKDGIYFLLFSSGCFTTTNYDVDYATADSITGPYTRAASPLISTGQDGLQGPGGADVSKDLKYLLFHANYGNGRGLFTAMVTIDGQTLTV</sequence>
<dbReference type="PANTHER" id="PTHR42812">
    <property type="entry name" value="BETA-XYLOSIDASE"/>
    <property type="match status" value="1"/>
</dbReference>
<feature type="site" description="Important for catalytic activity, responsible for pKa modulation of the active site Glu and correct orientation of both the proton donor and substrate" evidence="5">
    <location>
        <position position="173"/>
    </location>
</feature>
<comment type="similarity">
    <text evidence="1 6">Belongs to the glycosyl hydrolase 43 family.</text>
</comment>
<dbReference type="EMBL" id="CP099420">
    <property type="protein sequence ID" value="USW51644.1"/>
    <property type="molecule type" value="Genomic_DNA"/>
</dbReference>
<dbReference type="GO" id="GO:0005975">
    <property type="term" value="P:carbohydrate metabolic process"/>
    <property type="evidence" value="ECO:0007669"/>
    <property type="project" value="InterPro"/>
</dbReference>